<organism evidence="2 3">
    <name type="scientific">Pleurodeles waltl</name>
    <name type="common">Iberian ribbed newt</name>
    <dbReference type="NCBI Taxonomy" id="8319"/>
    <lineage>
        <taxon>Eukaryota</taxon>
        <taxon>Metazoa</taxon>
        <taxon>Chordata</taxon>
        <taxon>Craniata</taxon>
        <taxon>Vertebrata</taxon>
        <taxon>Euteleostomi</taxon>
        <taxon>Amphibia</taxon>
        <taxon>Batrachia</taxon>
        <taxon>Caudata</taxon>
        <taxon>Salamandroidea</taxon>
        <taxon>Salamandridae</taxon>
        <taxon>Pleurodelinae</taxon>
        <taxon>Pleurodeles</taxon>
    </lineage>
</organism>
<evidence type="ECO:0000313" key="3">
    <source>
        <dbReference type="Proteomes" id="UP001066276"/>
    </source>
</evidence>
<feature type="region of interest" description="Disordered" evidence="1">
    <location>
        <begin position="1"/>
        <end position="34"/>
    </location>
</feature>
<feature type="region of interest" description="Disordered" evidence="1">
    <location>
        <begin position="140"/>
        <end position="160"/>
    </location>
</feature>
<proteinExistence type="predicted"/>
<comment type="caution">
    <text evidence="2">The sequence shown here is derived from an EMBL/GenBank/DDBJ whole genome shotgun (WGS) entry which is preliminary data.</text>
</comment>
<dbReference type="InterPro" id="IPR042566">
    <property type="entry name" value="L1_C"/>
</dbReference>
<name>A0AAV7KRR5_PLEWA</name>
<keyword evidence="3" id="KW-1185">Reference proteome</keyword>
<accession>A0AAV7KRR5</accession>
<sequence length="207" mass="23353">MSPGRGAGRARNKGDRAYGMEAPGGSGPQRSACNVDNQEQVGNPGRARVHNAAVRDTASIEFEGHRIGLYQDLSMITLQRRRSLRPVTELLRKEDIRYKWGHLFRLHFTWQNELRSIRTLEEAQGLDGMPLNLGDQAHKAASQAQLPGSVRGHKTGDIKPANLQPLRAKRRGRHCSEIYAAKIAYQKRIPITEMNWLAMWDLPWLPS</sequence>
<reference evidence="2" key="1">
    <citation type="journal article" date="2022" name="bioRxiv">
        <title>Sequencing and chromosome-scale assembly of the giantPleurodeles waltlgenome.</title>
        <authorList>
            <person name="Brown T."/>
            <person name="Elewa A."/>
            <person name="Iarovenko S."/>
            <person name="Subramanian E."/>
            <person name="Araus A.J."/>
            <person name="Petzold A."/>
            <person name="Susuki M."/>
            <person name="Suzuki K.-i.T."/>
            <person name="Hayashi T."/>
            <person name="Toyoda A."/>
            <person name="Oliveira C."/>
            <person name="Osipova E."/>
            <person name="Leigh N.D."/>
            <person name="Simon A."/>
            <person name="Yun M.H."/>
        </authorList>
    </citation>
    <scope>NUCLEOTIDE SEQUENCE</scope>
    <source>
        <strain evidence="2">20211129_DDA</strain>
        <tissue evidence="2">Liver</tissue>
    </source>
</reference>
<protein>
    <submittedName>
        <fullName evidence="2">Uncharacterized protein</fullName>
    </submittedName>
</protein>
<dbReference type="EMBL" id="JANPWB010000016">
    <property type="protein sequence ID" value="KAJ1082126.1"/>
    <property type="molecule type" value="Genomic_DNA"/>
</dbReference>
<dbReference type="AlphaFoldDB" id="A0AAV7KRR5"/>
<dbReference type="Gene3D" id="3.30.250.20">
    <property type="entry name" value="L1 transposable element, C-terminal domain"/>
    <property type="match status" value="1"/>
</dbReference>
<dbReference type="Proteomes" id="UP001066276">
    <property type="component" value="Chromosome 12"/>
</dbReference>
<gene>
    <name evidence="2" type="ORF">NDU88_002296</name>
</gene>
<evidence type="ECO:0000313" key="2">
    <source>
        <dbReference type="EMBL" id="KAJ1082126.1"/>
    </source>
</evidence>
<evidence type="ECO:0000256" key="1">
    <source>
        <dbReference type="SAM" id="MobiDB-lite"/>
    </source>
</evidence>